<dbReference type="Pfam" id="PF01019">
    <property type="entry name" value="G_glu_transpept"/>
    <property type="match status" value="1"/>
</dbReference>
<dbReference type="MEROPS" id="T03.001"/>
<comment type="similarity">
    <text evidence="3 11">Belongs to the gamma-glutamyltransferase family.</text>
</comment>
<comment type="catalytic activity">
    <reaction evidence="1 11">
        <text>an S-substituted glutathione + H2O = an S-substituted L-cysteinylglycine + L-glutamate</text>
        <dbReference type="Rhea" id="RHEA:59468"/>
        <dbReference type="ChEBI" id="CHEBI:15377"/>
        <dbReference type="ChEBI" id="CHEBI:29985"/>
        <dbReference type="ChEBI" id="CHEBI:90779"/>
        <dbReference type="ChEBI" id="CHEBI:143103"/>
        <dbReference type="EC" id="3.4.19.13"/>
    </reaction>
</comment>
<evidence type="ECO:0000256" key="2">
    <source>
        <dbReference type="ARBA" id="ARBA00001089"/>
    </source>
</evidence>
<evidence type="ECO:0000256" key="11">
    <source>
        <dbReference type="RuleBase" id="RU368036"/>
    </source>
</evidence>
<evidence type="ECO:0000256" key="4">
    <source>
        <dbReference type="ARBA" id="ARBA00022679"/>
    </source>
</evidence>
<feature type="binding site" evidence="10">
    <location>
        <position position="523"/>
    </location>
    <ligand>
        <name>L-glutamate</name>
        <dbReference type="ChEBI" id="CHEBI:29985"/>
    </ligand>
</feature>
<dbReference type="AlphaFoldDB" id="A4A8K5"/>
<comment type="catalytic activity">
    <reaction evidence="8 11">
        <text>an N-terminal (5-L-glutamyl)-[peptide] + an alpha-amino acid = 5-L-glutamyl amino acid + an N-terminal L-alpha-aminoacyl-[peptide]</text>
        <dbReference type="Rhea" id="RHEA:23904"/>
        <dbReference type="Rhea" id="RHEA-COMP:9780"/>
        <dbReference type="Rhea" id="RHEA-COMP:9795"/>
        <dbReference type="ChEBI" id="CHEBI:77644"/>
        <dbReference type="ChEBI" id="CHEBI:78597"/>
        <dbReference type="ChEBI" id="CHEBI:78599"/>
        <dbReference type="ChEBI" id="CHEBI:78608"/>
        <dbReference type="EC" id="2.3.2.2"/>
    </reaction>
</comment>
<dbReference type="UniPathway" id="UPA00204"/>
<evidence type="ECO:0000256" key="3">
    <source>
        <dbReference type="ARBA" id="ARBA00009381"/>
    </source>
</evidence>
<dbReference type="InterPro" id="IPR043138">
    <property type="entry name" value="GGT_lsub"/>
</dbReference>
<gene>
    <name evidence="12" type="ORF">KT71_03790</name>
</gene>
<keyword evidence="13" id="KW-1185">Reference proteome</keyword>
<name>A4A8K5_9GAMM</name>
<feature type="binding site" evidence="10">
    <location>
        <position position="475"/>
    </location>
    <ligand>
        <name>L-glutamate</name>
        <dbReference type="ChEBI" id="CHEBI:29985"/>
    </ligand>
</feature>
<sequence>MDSAAYYRLYHTFAAGFSGAATTHSDDIIMFPTSKTLAFLVFAPLAITLFSPLTGGCAPAPSGAEGTSKPMAGSNAAMVVTANPLATSAGEEILRAGGNAVDAAIAIESVLSLVEPQSSGLGGGGFMVYYHAADKRIEVYDGREKAPAGAHSDMFLKEDGKRYGYLEAKNSGLSIGVPGMVSLLSLAHDERGRLPWNRLFEPARALALEGFTVSPRLASFFEKYGMRLIPTTEDQGPLDAYHYFFDETGALRNRIKNPEYADTLAMIARDPDDFYRGPLAEEMVAAAHHAPRAGTLSLDDLAAYRARKVEPLCMDYRGRTLCGPPPPSSWVAVAMTLGMLEATSFPSGDEMTDWNLFTEAQRLAYADRDFYVADNDFVPVPLDGMLNREYLAKRAALISSDVAIEKALHGDPWAYEPKRTAALPGKDTTIDYAGTTHFVVVDQWGNAVSMTATVESIFGSTRMAGGMFLNNQLTDFAKQPRDEAGVLVANHPAPGKRPRSSMSPTIVLNGDGEFEMATGSPGGNSIIAYTLKTLVGVIDWGLTPQEAVNLPNVVARGDTVRVESARASQEMLAAMRAFGFQVKESAGENSGLSVILRHDDGELEGGVDPRREGTISLINAMP</sequence>
<dbReference type="STRING" id="314285.KT71_03790"/>
<dbReference type="GO" id="GO:0036374">
    <property type="term" value="F:glutathione hydrolase activity"/>
    <property type="evidence" value="ECO:0007669"/>
    <property type="project" value="UniProtKB-UniRule"/>
</dbReference>
<dbReference type="PRINTS" id="PR01210">
    <property type="entry name" value="GGTRANSPTASE"/>
</dbReference>
<comment type="catalytic activity">
    <reaction evidence="2 11">
        <text>glutathione + H2O = L-cysteinylglycine + L-glutamate</text>
        <dbReference type="Rhea" id="RHEA:28807"/>
        <dbReference type="ChEBI" id="CHEBI:15377"/>
        <dbReference type="ChEBI" id="CHEBI:29985"/>
        <dbReference type="ChEBI" id="CHEBI:57925"/>
        <dbReference type="ChEBI" id="CHEBI:61694"/>
        <dbReference type="EC" id="3.4.19.13"/>
    </reaction>
</comment>
<dbReference type="Gene3D" id="1.10.246.130">
    <property type="match status" value="1"/>
</dbReference>
<accession>A4A8K5</accession>
<dbReference type="HOGENOM" id="CLU_014813_0_1_6"/>
<keyword evidence="6 11" id="KW-0865">Zymogen</keyword>
<feature type="binding site" evidence="10">
    <location>
        <position position="143"/>
    </location>
    <ligand>
        <name>L-glutamate</name>
        <dbReference type="ChEBI" id="CHEBI:29985"/>
    </ligand>
</feature>
<dbReference type="GO" id="GO:0103068">
    <property type="term" value="F:leukotriene C4 gamma-glutamyl transferase activity"/>
    <property type="evidence" value="ECO:0007669"/>
    <property type="project" value="UniProtKB-EC"/>
</dbReference>
<comment type="caution">
    <text evidence="12">The sequence shown here is derived from an EMBL/GenBank/DDBJ whole genome shotgun (WGS) entry which is preliminary data.</text>
</comment>
<dbReference type="PANTHER" id="PTHR43199:SF1">
    <property type="entry name" value="GLUTATHIONE HYDROLASE PROENZYME"/>
    <property type="match status" value="1"/>
</dbReference>
<evidence type="ECO:0000256" key="10">
    <source>
        <dbReference type="PIRSR" id="PIRSR600101-2"/>
    </source>
</evidence>
<dbReference type="Gene3D" id="3.60.20.40">
    <property type="match status" value="1"/>
</dbReference>
<protein>
    <recommendedName>
        <fullName evidence="11">Glutathione hydrolase proenzyme</fullName>
        <ecNumber evidence="11">2.3.2.2</ecNumber>
        <ecNumber evidence="11">3.4.19.13</ecNumber>
    </recommendedName>
    <component>
        <recommendedName>
            <fullName evidence="11">Glutathione hydrolase large chain</fullName>
        </recommendedName>
    </component>
    <component>
        <recommendedName>
            <fullName evidence="11">Glutathione hydrolase small chain</fullName>
        </recommendedName>
    </component>
</protein>
<dbReference type="InterPro" id="IPR029055">
    <property type="entry name" value="Ntn_hydrolases_N"/>
</dbReference>
<dbReference type="EMBL" id="AAOA02000002">
    <property type="protein sequence ID" value="EAQ97397.2"/>
    <property type="molecule type" value="Genomic_DNA"/>
</dbReference>
<evidence type="ECO:0000256" key="9">
    <source>
        <dbReference type="PIRSR" id="PIRSR600101-1"/>
    </source>
</evidence>
<comment type="PTM">
    <text evidence="11">Cleaved by autocatalysis into a large and a small subunit.</text>
</comment>
<evidence type="ECO:0000256" key="7">
    <source>
        <dbReference type="ARBA" id="ARBA00023315"/>
    </source>
</evidence>
<dbReference type="PANTHER" id="PTHR43199">
    <property type="entry name" value="GLUTATHIONE HYDROLASE"/>
    <property type="match status" value="1"/>
</dbReference>
<dbReference type="EC" id="3.4.19.13" evidence="11"/>
<reference evidence="12 13" key="2">
    <citation type="journal article" date="2009" name="PLoS ONE">
        <title>The photosynthetic apparatus and its regulation in the aerobic gammaproteobacterium Congregibacter litoralis gen. nov., sp. nov.</title>
        <authorList>
            <person name="Spring S."/>
            <person name="Lunsdorf H."/>
            <person name="Fuchs B.M."/>
            <person name="Tindall B.J."/>
        </authorList>
    </citation>
    <scope>NUCLEOTIDE SEQUENCE [LARGE SCALE GENOMIC DNA]</scope>
    <source>
        <strain evidence="12">KT71</strain>
    </source>
</reference>
<comment type="pathway">
    <text evidence="11">Sulfur metabolism; glutathione metabolism.</text>
</comment>
<dbReference type="InterPro" id="IPR043137">
    <property type="entry name" value="GGT_ssub_C"/>
</dbReference>
<dbReference type="InterPro" id="IPR000101">
    <property type="entry name" value="GGT_peptidase"/>
</dbReference>
<dbReference type="eggNOG" id="COG0405">
    <property type="taxonomic scope" value="Bacteria"/>
</dbReference>
<dbReference type="NCBIfam" id="TIGR00066">
    <property type="entry name" value="g_glut_trans"/>
    <property type="match status" value="1"/>
</dbReference>
<reference evidence="12 13" key="1">
    <citation type="journal article" date="2007" name="Proc. Natl. Acad. Sci. U.S.A.">
        <title>Characterization of a marine gammaproteobacterium capable of aerobic anoxygenic photosynthesis.</title>
        <authorList>
            <person name="Fuchs B.M."/>
            <person name="Spring S."/>
            <person name="Teeling H."/>
            <person name="Quast C."/>
            <person name="Wulf J."/>
            <person name="Schattenhofer M."/>
            <person name="Yan S."/>
            <person name="Ferriera S."/>
            <person name="Johnson J."/>
            <person name="Glockner F.O."/>
            <person name="Amann R."/>
        </authorList>
    </citation>
    <scope>NUCLEOTIDE SEQUENCE [LARGE SCALE GENOMIC DNA]</scope>
    <source>
        <strain evidence="12">KT71</strain>
    </source>
</reference>
<organism evidence="12 13">
    <name type="scientific">Congregibacter litoralis KT71</name>
    <dbReference type="NCBI Taxonomy" id="314285"/>
    <lineage>
        <taxon>Bacteria</taxon>
        <taxon>Pseudomonadati</taxon>
        <taxon>Pseudomonadota</taxon>
        <taxon>Gammaproteobacteria</taxon>
        <taxon>Cellvibrionales</taxon>
        <taxon>Halieaceae</taxon>
        <taxon>Congregibacter</taxon>
    </lineage>
</organism>
<dbReference type="GO" id="GO:0006751">
    <property type="term" value="P:glutathione catabolic process"/>
    <property type="evidence" value="ECO:0007669"/>
    <property type="project" value="UniProtKB-UniRule"/>
</dbReference>
<keyword evidence="5 11" id="KW-0378">Hydrolase</keyword>
<evidence type="ECO:0000256" key="1">
    <source>
        <dbReference type="ARBA" id="ARBA00001049"/>
    </source>
</evidence>
<feature type="binding site" evidence="10">
    <location>
        <begin position="500"/>
        <end position="501"/>
    </location>
    <ligand>
        <name>L-glutamate</name>
        <dbReference type="ChEBI" id="CHEBI:29985"/>
    </ligand>
</feature>
<dbReference type="GO" id="GO:0006750">
    <property type="term" value="P:glutathione biosynthetic process"/>
    <property type="evidence" value="ECO:0007669"/>
    <property type="project" value="UniProtKB-KW"/>
</dbReference>
<evidence type="ECO:0000256" key="8">
    <source>
        <dbReference type="ARBA" id="ARBA00047417"/>
    </source>
</evidence>
<dbReference type="EC" id="2.3.2.2" evidence="11"/>
<feature type="active site" description="Nucleophile" evidence="9">
    <location>
        <position position="435"/>
    </location>
</feature>
<evidence type="ECO:0000313" key="13">
    <source>
        <dbReference type="Proteomes" id="UP000019205"/>
    </source>
</evidence>
<evidence type="ECO:0000313" key="12">
    <source>
        <dbReference type="EMBL" id="EAQ97397.2"/>
    </source>
</evidence>
<keyword evidence="11" id="KW-0317">Glutathione biosynthesis</keyword>
<dbReference type="Proteomes" id="UP000019205">
    <property type="component" value="Chromosome"/>
</dbReference>
<evidence type="ECO:0000256" key="6">
    <source>
        <dbReference type="ARBA" id="ARBA00023145"/>
    </source>
</evidence>
<dbReference type="SUPFAM" id="SSF56235">
    <property type="entry name" value="N-terminal nucleophile aminohydrolases (Ntn hydrolases)"/>
    <property type="match status" value="1"/>
</dbReference>
<proteinExistence type="inferred from homology"/>
<keyword evidence="4 11" id="KW-0808">Transferase</keyword>
<dbReference type="InterPro" id="IPR051792">
    <property type="entry name" value="GGT_bact"/>
</dbReference>
<comment type="subunit">
    <text evidence="11">This enzyme consists of two polypeptide chains, which are synthesized in precursor form from a single polypeptide.</text>
</comment>
<evidence type="ECO:0000256" key="5">
    <source>
        <dbReference type="ARBA" id="ARBA00022801"/>
    </source>
</evidence>
<keyword evidence="7 11" id="KW-0012">Acyltransferase</keyword>